<feature type="signal peptide" evidence="1">
    <location>
        <begin position="1"/>
        <end position="25"/>
    </location>
</feature>
<dbReference type="CDD" id="cd07255">
    <property type="entry name" value="VOC_BsCatE_like_N"/>
    <property type="match status" value="1"/>
</dbReference>
<proteinExistence type="predicted"/>
<evidence type="ECO:0000259" key="2">
    <source>
        <dbReference type="PROSITE" id="PS51819"/>
    </source>
</evidence>
<evidence type="ECO:0000313" key="3">
    <source>
        <dbReference type="EMBL" id="QCK88764.1"/>
    </source>
</evidence>
<dbReference type="InterPro" id="IPR037523">
    <property type="entry name" value="VOC_core"/>
</dbReference>
<dbReference type="RefSeq" id="WP_137102090.1">
    <property type="nucleotide sequence ID" value="NZ_CP039865.1"/>
</dbReference>
<dbReference type="InterPro" id="IPR029068">
    <property type="entry name" value="Glyas_Bleomycin-R_OHBP_Dase"/>
</dbReference>
<dbReference type="InterPro" id="IPR004360">
    <property type="entry name" value="Glyas_Fos-R_dOase_dom"/>
</dbReference>
<feature type="chain" id="PRO_5020791312" evidence="1">
    <location>
        <begin position="26"/>
        <end position="326"/>
    </location>
</feature>
<dbReference type="SUPFAM" id="SSF54593">
    <property type="entry name" value="Glyoxalase/Bleomycin resistance protein/Dihydroxybiphenyl dioxygenase"/>
    <property type="match status" value="2"/>
</dbReference>
<name>A0A4D7QTZ5_9HYPH</name>
<dbReference type="PANTHER" id="PTHR43279:SF1">
    <property type="entry name" value="CATECHOL-2,3-DIOXYGENASE"/>
    <property type="match status" value="1"/>
</dbReference>
<dbReference type="EMBL" id="CP039865">
    <property type="protein sequence ID" value="QCK88764.1"/>
    <property type="molecule type" value="Genomic_DNA"/>
</dbReference>
<dbReference type="Proteomes" id="UP000298588">
    <property type="component" value="Chromosome"/>
</dbReference>
<protein>
    <submittedName>
        <fullName evidence="3">VOC family protein</fullName>
    </submittedName>
</protein>
<evidence type="ECO:0000313" key="4">
    <source>
        <dbReference type="Proteomes" id="UP000298588"/>
    </source>
</evidence>
<dbReference type="KEGG" id="paqt:E8L99_11820"/>
<accession>A0A4D7QTZ5</accession>
<dbReference type="CDD" id="cd16359">
    <property type="entry name" value="VOC_BsCatE_like_C"/>
    <property type="match status" value="1"/>
</dbReference>
<dbReference type="OrthoDB" id="9792626at2"/>
<keyword evidence="1" id="KW-0732">Signal</keyword>
<keyword evidence="4" id="KW-1185">Reference proteome</keyword>
<dbReference type="InterPro" id="IPR006311">
    <property type="entry name" value="TAT_signal"/>
</dbReference>
<gene>
    <name evidence="3" type="ORF">E8L99_11820</name>
</gene>
<dbReference type="PROSITE" id="PS51318">
    <property type="entry name" value="TAT"/>
    <property type="match status" value="1"/>
</dbReference>
<feature type="domain" description="VOC" evidence="2">
    <location>
        <begin position="52"/>
        <end position="168"/>
    </location>
</feature>
<feature type="domain" description="VOC" evidence="2">
    <location>
        <begin position="212"/>
        <end position="326"/>
    </location>
</feature>
<dbReference type="PROSITE" id="PS51819">
    <property type="entry name" value="VOC"/>
    <property type="match status" value="2"/>
</dbReference>
<dbReference type="Gene3D" id="3.10.180.10">
    <property type="entry name" value="2,3-Dihydroxybiphenyl 1,2-Dioxygenase, domain 1"/>
    <property type="match status" value="2"/>
</dbReference>
<dbReference type="Pfam" id="PF00903">
    <property type="entry name" value="Glyoxalase"/>
    <property type="match status" value="2"/>
</dbReference>
<dbReference type="AlphaFoldDB" id="A0A4D7QTZ5"/>
<reference evidence="3 4" key="1">
    <citation type="submission" date="2019-04" db="EMBL/GenBank/DDBJ databases">
        <title>Phreatobacter aquaticus sp. nov.</title>
        <authorList>
            <person name="Choi A."/>
            <person name="Baek K."/>
        </authorList>
    </citation>
    <scope>NUCLEOTIDE SEQUENCE [LARGE SCALE GENOMIC DNA]</scope>
    <source>
        <strain evidence="3 4">NMCR1094</strain>
    </source>
</reference>
<sequence length="326" mass="34714">MNAGMTRRALLDMAGAASLSMAAIAAAKAEGVETGPRSGLSPVLVAHQTPMRVGQVSLVVRDLDLVSAFYRDAIGLSVIETSPGRTSLGAGGTVLLVLEQRPAAPFERQGTAGLFHTAFLMPTRKDLARWLVHVARNRVRLTGFADHAVSEAVYLDDPEGNGIEVYCDRAPELWRWDGASVTMTTDQLNIDDLVSLTNIQVSDYATAPEGLRIGHMHLRVGDVARGQAFYGAAVGLDTTRQRGGAAFLSSGRYHHHLGINVWQSNGAGLRDPNATGIAWFSLEMKDRADIDAQRARLAAAGAAVTEMAGGFQTADPWGTTVRLVGV</sequence>
<evidence type="ECO:0000256" key="1">
    <source>
        <dbReference type="SAM" id="SignalP"/>
    </source>
</evidence>
<organism evidence="3 4">
    <name type="scientific">Phreatobacter aquaticus</name>
    <dbReference type="NCBI Taxonomy" id="2570229"/>
    <lineage>
        <taxon>Bacteria</taxon>
        <taxon>Pseudomonadati</taxon>
        <taxon>Pseudomonadota</taxon>
        <taxon>Alphaproteobacteria</taxon>
        <taxon>Hyphomicrobiales</taxon>
        <taxon>Phreatobacteraceae</taxon>
        <taxon>Phreatobacter</taxon>
    </lineage>
</organism>
<dbReference type="PANTHER" id="PTHR43279">
    <property type="entry name" value="CATECHOL-2,3-DIOXYGENASE"/>
    <property type="match status" value="1"/>
</dbReference>